<proteinExistence type="predicted"/>
<evidence type="ECO:0000313" key="2">
    <source>
        <dbReference type="Proteomes" id="UP000027238"/>
    </source>
</evidence>
<protein>
    <submittedName>
        <fullName evidence="1">Uncharacterized protein</fullName>
    </submittedName>
</protein>
<comment type="caution">
    <text evidence="1">The sequence shown here is derived from an EMBL/GenBank/DDBJ whole genome shotgun (WGS) entry which is preliminary data.</text>
</comment>
<dbReference type="AlphaFoldDB" id="A0A066XL87"/>
<dbReference type="HOGENOM" id="CLU_1844972_0_0_1"/>
<dbReference type="Proteomes" id="UP000027238">
    <property type="component" value="Unassembled WGS sequence"/>
</dbReference>
<reference evidence="2" key="1">
    <citation type="journal article" date="2014" name="Genome Announc.">
        <title>Draft genome sequence of Colletotrichum sublineola, a destructive pathogen of cultivated sorghum.</title>
        <authorList>
            <person name="Baroncelli R."/>
            <person name="Sanz-Martin J.M."/>
            <person name="Rech G.E."/>
            <person name="Sukno S.A."/>
            <person name="Thon M.R."/>
        </authorList>
    </citation>
    <scope>NUCLEOTIDE SEQUENCE [LARGE SCALE GENOMIC DNA]</scope>
    <source>
        <strain evidence="2">TX430BB</strain>
    </source>
</reference>
<accession>A0A066XL87</accession>
<organism evidence="1 2">
    <name type="scientific">Colletotrichum sublineola</name>
    <name type="common">Sorghum anthracnose fungus</name>
    <dbReference type="NCBI Taxonomy" id="1173701"/>
    <lineage>
        <taxon>Eukaryota</taxon>
        <taxon>Fungi</taxon>
        <taxon>Dikarya</taxon>
        <taxon>Ascomycota</taxon>
        <taxon>Pezizomycotina</taxon>
        <taxon>Sordariomycetes</taxon>
        <taxon>Hypocreomycetidae</taxon>
        <taxon>Glomerellales</taxon>
        <taxon>Glomerellaceae</taxon>
        <taxon>Colletotrichum</taxon>
        <taxon>Colletotrichum graminicola species complex</taxon>
    </lineage>
</organism>
<dbReference type="EMBL" id="JMSE01000894">
    <property type="protein sequence ID" value="KDN66760.1"/>
    <property type="molecule type" value="Genomic_DNA"/>
</dbReference>
<sequence length="139" mass="15284">MEGFRKGNIVPRRFCRGHSWLTQLGARPSVKVDRRLIFYFLVTLPPGLILLQLDNVPIAAFSQVSRRASSPCAPCDSPRTVPRMPAIQALAHGPAAHVVWGHVGRRPPVRSVFAGAALEQSRGEGLCVASSAVRRLRRR</sequence>
<keyword evidence="2" id="KW-1185">Reference proteome</keyword>
<name>A0A066XL87_COLSU</name>
<gene>
    <name evidence="1" type="ORF">CSUB01_10297</name>
</gene>
<evidence type="ECO:0000313" key="1">
    <source>
        <dbReference type="EMBL" id="KDN66760.1"/>
    </source>
</evidence>